<dbReference type="Proteomes" id="UP000615326">
    <property type="component" value="Unassembled WGS sequence"/>
</dbReference>
<gene>
    <name evidence="2" type="ORF">GOB84_08395</name>
</gene>
<dbReference type="EMBL" id="WOSW01000012">
    <property type="protein sequence ID" value="NHO32579.1"/>
    <property type="molecule type" value="Genomic_DNA"/>
</dbReference>
<reference evidence="2 3" key="1">
    <citation type="journal article" date="2020" name="Int. J. Syst. Evol. Microbiol.">
        <title>Novel acetic acid bacteria from cider fermentations: Acetobacter conturbans sp. nov. and Acetobacter fallax sp. nov.</title>
        <authorList>
            <person name="Sombolestani A.S."/>
            <person name="Cleenwerck I."/>
            <person name="Cnockaert M."/>
            <person name="Borremans W."/>
            <person name="Wieme A.D."/>
            <person name="De Vuyst L."/>
            <person name="Vandamme P."/>
        </authorList>
    </citation>
    <scope>NUCLEOTIDE SEQUENCE [LARGE SCALE GENOMIC DNA]</scope>
    <source>
        <strain evidence="2 3">LMG 1637</strain>
    </source>
</reference>
<dbReference type="PIRSF" id="PIRSF006173">
    <property type="entry name" value="UCP006173"/>
    <property type="match status" value="1"/>
</dbReference>
<keyword evidence="3" id="KW-1185">Reference proteome</keyword>
<dbReference type="InterPro" id="IPR005358">
    <property type="entry name" value="Puta_zinc/iron-chelating_dom"/>
</dbReference>
<protein>
    <recommendedName>
        <fullName evidence="1">UPF0260 protein GOB84_08395</fullName>
    </recommendedName>
</protein>
<organism evidence="2 3">
    <name type="scientific">Acetobacter fallax</name>
    <dbReference type="NCBI Taxonomy" id="1737473"/>
    <lineage>
        <taxon>Bacteria</taxon>
        <taxon>Pseudomonadati</taxon>
        <taxon>Pseudomonadota</taxon>
        <taxon>Alphaproteobacteria</taxon>
        <taxon>Acetobacterales</taxon>
        <taxon>Acetobacteraceae</taxon>
        <taxon>Acetobacter</taxon>
    </lineage>
</organism>
<dbReference type="PANTHER" id="PTHR37421">
    <property type="entry name" value="UPF0260 PROTEIN YCGN"/>
    <property type="match status" value="1"/>
</dbReference>
<accession>A0ABX0KAX2</accession>
<dbReference type="RefSeq" id="WP_173577108.1">
    <property type="nucleotide sequence ID" value="NZ_WOSW01000012.1"/>
</dbReference>
<evidence type="ECO:0000256" key="1">
    <source>
        <dbReference type="HAMAP-Rule" id="MF_00676"/>
    </source>
</evidence>
<dbReference type="Pfam" id="PF03692">
    <property type="entry name" value="CxxCxxCC"/>
    <property type="match status" value="1"/>
</dbReference>
<proteinExistence type="inferred from homology"/>
<name>A0ABX0KAX2_9PROT</name>
<evidence type="ECO:0000313" key="3">
    <source>
        <dbReference type="Proteomes" id="UP000615326"/>
    </source>
</evidence>
<evidence type="ECO:0000313" key="2">
    <source>
        <dbReference type="EMBL" id="NHO32579.1"/>
    </source>
</evidence>
<dbReference type="HAMAP" id="MF_00676">
    <property type="entry name" value="UPF0260"/>
    <property type="match status" value="1"/>
</dbReference>
<dbReference type="NCBIfam" id="NF003507">
    <property type="entry name" value="PRK05170.2-5"/>
    <property type="match status" value="1"/>
</dbReference>
<dbReference type="PANTHER" id="PTHR37421:SF1">
    <property type="entry name" value="UPF0260 PROTEIN YCGN"/>
    <property type="match status" value="1"/>
</dbReference>
<comment type="similarity">
    <text evidence="1">Belongs to the UPF0260 family.</text>
</comment>
<dbReference type="NCBIfam" id="NF003501">
    <property type="entry name" value="PRK05170.1-5"/>
    <property type="match status" value="1"/>
</dbReference>
<sequence>MTNTLPFWETKSLDEMSTAEWESLCDGCGRCCLHKLRDEDDDSLYYTNVACRLLDTTTCRCKDYPGRHRKVQDCVTLTPTMVRTIDWLPPTCAYRLLSEDESLPAWHPLISGTAESVMEAGVSASGRCISEREAGSLEEYIVTWPAKTPTVSVAEARPARSQVRIRRNGGQ</sequence>
<dbReference type="InterPro" id="IPR008228">
    <property type="entry name" value="UCP006173"/>
</dbReference>
<comment type="caution">
    <text evidence="2">The sequence shown here is derived from an EMBL/GenBank/DDBJ whole genome shotgun (WGS) entry which is preliminary data.</text>
</comment>